<dbReference type="Pfam" id="PF03992">
    <property type="entry name" value="ABM"/>
    <property type="match status" value="1"/>
</dbReference>
<gene>
    <name evidence="2" type="ORF">GGD53_000798</name>
</gene>
<dbReference type="PANTHER" id="PTHR34474">
    <property type="entry name" value="SIGNAL TRANSDUCTION PROTEIN TRAP"/>
    <property type="match status" value="1"/>
</dbReference>
<dbReference type="InterPro" id="IPR011008">
    <property type="entry name" value="Dimeric_a/b-barrel"/>
</dbReference>
<dbReference type="PROSITE" id="PS51725">
    <property type="entry name" value="ABM"/>
    <property type="match status" value="1"/>
</dbReference>
<sequence length="139" mass="16295">MYIAMNRFKVVTWSEGDFETVWRNRDSGLAEVPGFVEFRLLRGKGNEEEGYTLYSSHTVWKSEEDFQNWTKSENFRAAHRNAGDHKAMYKGPPVFDGFNFGRGYLIAVDAFVWRRRGFFILPHSCARHRNPATARPRRD</sequence>
<dbReference type="EMBL" id="JACIFV010000002">
    <property type="protein sequence ID" value="MBB4190665.1"/>
    <property type="molecule type" value="Genomic_DNA"/>
</dbReference>
<dbReference type="SUPFAM" id="SSF54909">
    <property type="entry name" value="Dimeric alpha+beta barrel"/>
    <property type="match status" value="1"/>
</dbReference>
<protein>
    <submittedName>
        <fullName evidence="2">Heme-degrading monooxygenase HmoA</fullName>
    </submittedName>
</protein>
<accession>A0A7W6Q632</accession>
<evidence type="ECO:0000313" key="2">
    <source>
        <dbReference type="EMBL" id="MBB4190665.1"/>
    </source>
</evidence>
<dbReference type="AlphaFoldDB" id="A0A7W6Q632"/>
<keyword evidence="2" id="KW-0560">Oxidoreductase</keyword>
<dbReference type="InterPro" id="IPR007138">
    <property type="entry name" value="ABM_dom"/>
</dbReference>
<dbReference type="PANTHER" id="PTHR34474:SF2">
    <property type="entry name" value="SIGNAL TRANSDUCTION PROTEIN TRAP"/>
    <property type="match status" value="1"/>
</dbReference>
<evidence type="ECO:0000259" key="1">
    <source>
        <dbReference type="PROSITE" id="PS51725"/>
    </source>
</evidence>
<feature type="domain" description="ABM" evidence="1">
    <location>
        <begin position="2"/>
        <end position="95"/>
    </location>
</feature>
<evidence type="ECO:0000313" key="3">
    <source>
        <dbReference type="Proteomes" id="UP000524492"/>
    </source>
</evidence>
<dbReference type="GO" id="GO:0004497">
    <property type="term" value="F:monooxygenase activity"/>
    <property type="evidence" value="ECO:0007669"/>
    <property type="project" value="UniProtKB-KW"/>
</dbReference>
<reference evidence="2 3" key="1">
    <citation type="submission" date="2020-08" db="EMBL/GenBank/DDBJ databases">
        <title>Genomic Encyclopedia of Type Strains, Phase IV (KMG-V): Genome sequencing to study the core and pangenomes of soil and plant-associated prokaryotes.</title>
        <authorList>
            <person name="Whitman W."/>
        </authorList>
    </citation>
    <scope>NUCLEOTIDE SEQUENCE [LARGE SCALE GENOMIC DNA]</scope>
    <source>
        <strain evidence="2 3">SEMIA 4074</strain>
    </source>
</reference>
<proteinExistence type="predicted"/>
<keyword evidence="3" id="KW-1185">Reference proteome</keyword>
<name>A0A7W6Q632_9HYPH</name>
<comment type="caution">
    <text evidence="2">The sequence shown here is derived from an EMBL/GenBank/DDBJ whole genome shotgun (WGS) entry which is preliminary data.</text>
</comment>
<dbReference type="Proteomes" id="UP000524492">
    <property type="component" value="Unassembled WGS sequence"/>
</dbReference>
<dbReference type="InterPro" id="IPR050404">
    <property type="entry name" value="Heme-degrading_MO"/>
</dbReference>
<dbReference type="Gene3D" id="3.30.70.100">
    <property type="match status" value="1"/>
</dbReference>
<keyword evidence="2" id="KW-0503">Monooxygenase</keyword>
<organism evidence="2 3">
    <name type="scientific">Rhizobium aethiopicum</name>
    <dbReference type="NCBI Taxonomy" id="1138170"/>
    <lineage>
        <taxon>Bacteria</taxon>
        <taxon>Pseudomonadati</taxon>
        <taxon>Pseudomonadota</taxon>
        <taxon>Alphaproteobacteria</taxon>
        <taxon>Hyphomicrobiales</taxon>
        <taxon>Rhizobiaceae</taxon>
        <taxon>Rhizobium/Agrobacterium group</taxon>
        <taxon>Rhizobium</taxon>
    </lineage>
</organism>